<protein>
    <submittedName>
        <fullName evidence="1">Uncharacterized protein</fullName>
    </submittedName>
</protein>
<dbReference type="Proteomes" id="UP000286268">
    <property type="component" value="Chromosome"/>
</dbReference>
<reference evidence="1 2" key="1">
    <citation type="submission" date="2018-01" db="EMBL/GenBank/DDBJ databases">
        <title>Genome Sequencing and Assembly of Anaerobacter polyendosporus strain CT4.</title>
        <authorList>
            <person name="Tachaapaikoon C."/>
            <person name="Sutheeworapong S."/>
            <person name="Jenjaroenpun P."/>
            <person name="Wongsurawat T."/>
            <person name="Nookeaw I."/>
            <person name="Cheawchanlertfa P."/>
            <person name="Kosugi A."/>
            <person name="Cheevadhanarak S."/>
            <person name="Ratanakhanokchai K."/>
        </authorList>
    </citation>
    <scope>NUCLEOTIDE SEQUENCE [LARGE SCALE GENOMIC DNA]</scope>
    <source>
        <strain evidence="1 2">CT4</strain>
    </source>
</reference>
<dbReference type="EMBL" id="CP025746">
    <property type="protein sequence ID" value="QAA30322.1"/>
    <property type="molecule type" value="Genomic_DNA"/>
</dbReference>
<name>A0A3R5V4Z2_9CLOT</name>
<proteinExistence type="predicted"/>
<keyword evidence="2" id="KW-1185">Reference proteome</keyword>
<accession>A0A3R5V4Z2</accession>
<evidence type="ECO:0000313" key="2">
    <source>
        <dbReference type="Proteomes" id="UP000286268"/>
    </source>
</evidence>
<sequence length="86" mass="10190">MSYSREEMLRNNYETDNDYILDVLKEADDKIFSDMYGMIPEGNLLDLFRKWLSIRNKIEDIYIEQAYSNGFNAGAELARVQKRRGQ</sequence>
<gene>
    <name evidence="1" type="ORF">C1I91_00720</name>
</gene>
<evidence type="ECO:0000313" key="1">
    <source>
        <dbReference type="EMBL" id="QAA30322.1"/>
    </source>
</evidence>
<dbReference type="AlphaFoldDB" id="A0A3R5V4Z2"/>
<dbReference type="RefSeq" id="WP_128210773.1">
    <property type="nucleotide sequence ID" value="NZ_CP025746.1"/>
</dbReference>
<dbReference type="KEGG" id="cmah:C1I91_00720"/>
<organism evidence="1 2">
    <name type="scientific">Clostridium manihotivorum</name>
    <dbReference type="NCBI Taxonomy" id="2320868"/>
    <lineage>
        <taxon>Bacteria</taxon>
        <taxon>Bacillati</taxon>
        <taxon>Bacillota</taxon>
        <taxon>Clostridia</taxon>
        <taxon>Eubacteriales</taxon>
        <taxon>Clostridiaceae</taxon>
        <taxon>Clostridium</taxon>
    </lineage>
</organism>